<sequence>MRYALLLLLNMNKEVLLLKRCNTTFGNEQYSMSGGKVEANETARQAIIRQAFEELNIKIKSENLEFVHLLFRKGNDNIIFDAGCFKATKWEGSLKNQEPEKCSKINWFKLDNLPENILTAHKQIIELVQKNTYYSEHGFVD</sequence>
<dbReference type="AlphaFoldDB" id="V6DI78"/>
<dbReference type="EMBL" id="HG793133">
    <property type="protein sequence ID" value="CDK30236.1"/>
    <property type="molecule type" value="Genomic_DNA"/>
</dbReference>
<dbReference type="Gene3D" id="3.90.79.10">
    <property type="entry name" value="Nucleoside Triphosphate Pyrophosphohydrolase"/>
    <property type="match status" value="1"/>
</dbReference>
<reference evidence="4 5" key="1">
    <citation type="journal article" date="2015" name="Biol. Direct">
        <title>Babela massiliensis, a representative of a widespread bacterial phylum with unusual adaptations to parasitism in amoebae.</title>
        <authorList>
            <person name="Pagnier I."/>
            <person name="Yutin N."/>
            <person name="Croce O."/>
            <person name="Makarova K.S."/>
            <person name="Wolf Y.I."/>
            <person name="Benamar S."/>
            <person name="Raoult D."/>
            <person name="Koonin E.V."/>
            <person name="La Scola B."/>
        </authorList>
    </citation>
    <scope>NUCLEOTIDE SEQUENCE [LARGE SCALE GENOMIC DNA]</scope>
    <source>
        <strain evidence="5">BABL1</strain>
    </source>
</reference>
<comment type="cofactor">
    <cofactor evidence="1">
        <name>Mg(2+)</name>
        <dbReference type="ChEBI" id="CHEBI:18420"/>
    </cofactor>
</comment>
<dbReference type="Proteomes" id="UP000018769">
    <property type="component" value="Chromosome I"/>
</dbReference>
<proteinExistence type="predicted"/>
<gene>
    <name evidence="4" type="ORF">BABL1_gene_931</name>
</gene>
<dbReference type="eggNOG" id="COG1051">
    <property type="taxonomic scope" value="Bacteria"/>
</dbReference>
<dbReference type="PANTHER" id="PTHR43046">
    <property type="entry name" value="GDP-MANNOSE MANNOSYL HYDROLASE"/>
    <property type="match status" value="1"/>
</dbReference>
<dbReference type="InterPro" id="IPR015797">
    <property type="entry name" value="NUDIX_hydrolase-like_dom_sf"/>
</dbReference>
<dbReference type="Pfam" id="PF00293">
    <property type="entry name" value="NUDIX"/>
    <property type="match status" value="1"/>
</dbReference>
<dbReference type="STRING" id="673862.BABL1_gene_931"/>
<organism evidence="4 5">
    <name type="scientific">Candidatus Babela massiliensis</name>
    <dbReference type="NCBI Taxonomy" id="673862"/>
    <lineage>
        <taxon>Bacteria</taxon>
        <taxon>Candidatus Babelota</taxon>
        <taxon>Candidatus Babeliae</taxon>
        <taxon>Candidatus Babeliales</taxon>
        <taxon>Candidatus Babeliaceae</taxon>
        <taxon>Candidatus Babela</taxon>
    </lineage>
</organism>
<dbReference type="KEGG" id="dpb:BABL1_gene_931"/>
<evidence type="ECO:0000313" key="4">
    <source>
        <dbReference type="EMBL" id="CDK30236.1"/>
    </source>
</evidence>
<protein>
    <submittedName>
        <fullName evidence="4">NUDIX family hydrolase</fullName>
    </submittedName>
</protein>
<feature type="domain" description="Nudix hydrolase" evidence="3">
    <location>
        <begin position="1"/>
        <end position="131"/>
    </location>
</feature>
<name>V6DI78_9BACT</name>
<evidence type="ECO:0000256" key="2">
    <source>
        <dbReference type="ARBA" id="ARBA00022801"/>
    </source>
</evidence>
<dbReference type="PANTHER" id="PTHR43046:SF14">
    <property type="entry name" value="MUTT_NUDIX FAMILY PROTEIN"/>
    <property type="match status" value="1"/>
</dbReference>
<dbReference type="GO" id="GO:0016787">
    <property type="term" value="F:hydrolase activity"/>
    <property type="evidence" value="ECO:0007669"/>
    <property type="project" value="UniProtKB-KW"/>
</dbReference>
<keyword evidence="5" id="KW-1185">Reference proteome</keyword>
<evidence type="ECO:0000313" key="5">
    <source>
        <dbReference type="Proteomes" id="UP000018769"/>
    </source>
</evidence>
<dbReference type="InterPro" id="IPR000086">
    <property type="entry name" value="NUDIX_hydrolase_dom"/>
</dbReference>
<evidence type="ECO:0000256" key="1">
    <source>
        <dbReference type="ARBA" id="ARBA00001946"/>
    </source>
</evidence>
<dbReference type="OrthoDB" id="9787476at2"/>
<dbReference type="RefSeq" id="WP_023791113.1">
    <property type="nucleotide sequence ID" value="NC_023003.1"/>
</dbReference>
<dbReference type="HOGENOM" id="CLU_037162_9_3_7"/>
<evidence type="ECO:0000259" key="3">
    <source>
        <dbReference type="PROSITE" id="PS51462"/>
    </source>
</evidence>
<accession>V6DI78</accession>
<dbReference type="SUPFAM" id="SSF55811">
    <property type="entry name" value="Nudix"/>
    <property type="match status" value="1"/>
</dbReference>
<keyword evidence="2 4" id="KW-0378">Hydrolase</keyword>
<dbReference type="PROSITE" id="PS51462">
    <property type="entry name" value="NUDIX"/>
    <property type="match status" value="1"/>
</dbReference>